<gene>
    <name evidence="1" type="ORF">Y1Q_0013827</name>
</gene>
<evidence type="ECO:0000313" key="2">
    <source>
        <dbReference type="Proteomes" id="UP000050525"/>
    </source>
</evidence>
<dbReference type="Proteomes" id="UP000050525">
    <property type="component" value="Unassembled WGS sequence"/>
</dbReference>
<organism evidence="1 2">
    <name type="scientific">Alligator mississippiensis</name>
    <name type="common">American alligator</name>
    <dbReference type="NCBI Taxonomy" id="8496"/>
    <lineage>
        <taxon>Eukaryota</taxon>
        <taxon>Metazoa</taxon>
        <taxon>Chordata</taxon>
        <taxon>Craniata</taxon>
        <taxon>Vertebrata</taxon>
        <taxon>Euteleostomi</taxon>
        <taxon>Archelosauria</taxon>
        <taxon>Archosauria</taxon>
        <taxon>Crocodylia</taxon>
        <taxon>Alligatoridae</taxon>
        <taxon>Alligatorinae</taxon>
        <taxon>Alligator</taxon>
    </lineage>
</organism>
<keyword evidence="2" id="KW-1185">Reference proteome</keyword>
<comment type="caution">
    <text evidence="1">The sequence shown here is derived from an EMBL/GenBank/DDBJ whole genome shotgun (WGS) entry which is preliminary data.</text>
</comment>
<reference evidence="1 2" key="1">
    <citation type="journal article" date="2012" name="Genome Biol.">
        <title>Sequencing three crocodilian genomes to illuminate the evolution of archosaurs and amniotes.</title>
        <authorList>
            <person name="St John J.A."/>
            <person name="Braun E.L."/>
            <person name="Isberg S.R."/>
            <person name="Miles L.G."/>
            <person name="Chong A.Y."/>
            <person name="Gongora J."/>
            <person name="Dalzell P."/>
            <person name="Moran C."/>
            <person name="Bed'hom B."/>
            <person name="Abzhanov A."/>
            <person name="Burgess S.C."/>
            <person name="Cooksey A.M."/>
            <person name="Castoe T.A."/>
            <person name="Crawford N.G."/>
            <person name="Densmore L.D."/>
            <person name="Drew J.C."/>
            <person name="Edwards S.V."/>
            <person name="Faircloth B.C."/>
            <person name="Fujita M.K."/>
            <person name="Greenwold M.J."/>
            <person name="Hoffmann F.G."/>
            <person name="Howard J.M."/>
            <person name="Iguchi T."/>
            <person name="Janes D.E."/>
            <person name="Khan S.Y."/>
            <person name="Kohno S."/>
            <person name="de Koning A.J."/>
            <person name="Lance S.L."/>
            <person name="McCarthy F.M."/>
            <person name="McCormack J.E."/>
            <person name="Merchant M.E."/>
            <person name="Peterson D.G."/>
            <person name="Pollock D.D."/>
            <person name="Pourmand N."/>
            <person name="Raney B.J."/>
            <person name="Roessler K.A."/>
            <person name="Sanford J.R."/>
            <person name="Sawyer R.H."/>
            <person name="Schmidt C.J."/>
            <person name="Triplett E.W."/>
            <person name="Tuberville T.D."/>
            <person name="Venegas-Anaya M."/>
            <person name="Howard J.T."/>
            <person name="Jarvis E.D."/>
            <person name="Guillette L.J.Jr."/>
            <person name="Glenn T.C."/>
            <person name="Green R.E."/>
            <person name="Ray D.A."/>
        </authorList>
    </citation>
    <scope>NUCLEOTIDE SEQUENCE [LARGE SCALE GENOMIC DNA]</scope>
    <source>
        <strain evidence="1">KSC_2009_1</strain>
    </source>
</reference>
<dbReference type="EMBL" id="AKHW03003146">
    <property type="protein sequence ID" value="KYO35618.1"/>
    <property type="molecule type" value="Genomic_DNA"/>
</dbReference>
<sequence>MRWRHSRVLFSSRVKTSAWPGLQRISGTRLHSIFPPKRTFLEWKQSEACFLYPVLNSCLTLGSATGRKDKDIKKKA</sequence>
<evidence type="ECO:0000313" key="1">
    <source>
        <dbReference type="EMBL" id="KYO35618.1"/>
    </source>
</evidence>
<dbReference type="AlphaFoldDB" id="A0A151NFP9"/>
<name>A0A151NFP9_ALLMI</name>
<accession>A0A151NFP9</accession>
<proteinExistence type="predicted"/>
<protein>
    <submittedName>
        <fullName evidence="1">Uncharacterized protein</fullName>
    </submittedName>
</protein>